<accession>A0A0V1FKZ0</accession>
<protein>
    <submittedName>
        <fullName evidence="1">Uncharacterized protein</fullName>
    </submittedName>
</protein>
<dbReference type="EMBL" id="JYDT01000067">
    <property type="protein sequence ID" value="KRY86682.1"/>
    <property type="molecule type" value="Genomic_DNA"/>
</dbReference>
<gene>
    <name evidence="1" type="ORF">T4D_7189</name>
</gene>
<organism evidence="1 2">
    <name type="scientific">Trichinella pseudospiralis</name>
    <name type="common">Parasitic roundworm</name>
    <dbReference type="NCBI Taxonomy" id="6337"/>
    <lineage>
        <taxon>Eukaryota</taxon>
        <taxon>Metazoa</taxon>
        <taxon>Ecdysozoa</taxon>
        <taxon>Nematoda</taxon>
        <taxon>Enoplea</taxon>
        <taxon>Dorylaimia</taxon>
        <taxon>Trichinellida</taxon>
        <taxon>Trichinellidae</taxon>
        <taxon>Trichinella</taxon>
    </lineage>
</organism>
<evidence type="ECO:0000313" key="2">
    <source>
        <dbReference type="Proteomes" id="UP000054995"/>
    </source>
</evidence>
<name>A0A0V1FKZ0_TRIPS</name>
<dbReference type="Proteomes" id="UP000054995">
    <property type="component" value="Unassembled WGS sequence"/>
</dbReference>
<sequence length="63" mass="7381">MKKLERAHEELSSPTLVHNLLHHLNPYWDMACQVAEKYEDSLLIRKPAHDISRIIISLRCNVC</sequence>
<proteinExistence type="predicted"/>
<keyword evidence="2" id="KW-1185">Reference proteome</keyword>
<reference evidence="1 2" key="1">
    <citation type="submission" date="2015-01" db="EMBL/GenBank/DDBJ databases">
        <title>Evolution of Trichinella species and genotypes.</title>
        <authorList>
            <person name="Korhonen P.K."/>
            <person name="Edoardo P."/>
            <person name="Giuseppe L.R."/>
            <person name="Gasser R.B."/>
        </authorList>
    </citation>
    <scope>NUCLEOTIDE SEQUENCE [LARGE SCALE GENOMIC DNA]</scope>
    <source>
        <strain evidence="1">ISS470</strain>
    </source>
</reference>
<evidence type="ECO:0000313" key="1">
    <source>
        <dbReference type="EMBL" id="KRY86682.1"/>
    </source>
</evidence>
<comment type="caution">
    <text evidence="1">The sequence shown here is derived from an EMBL/GenBank/DDBJ whole genome shotgun (WGS) entry which is preliminary data.</text>
</comment>